<keyword evidence="4 6" id="KW-1133">Transmembrane helix</keyword>
<comment type="caution">
    <text evidence="8">The sequence shown here is derived from an EMBL/GenBank/DDBJ whole genome shotgun (WGS) entry which is preliminary data.</text>
</comment>
<evidence type="ECO:0000256" key="4">
    <source>
        <dbReference type="ARBA" id="ARBA00022989"/>
    </source>
</evidence>
<feature type="transmembrane region" description="Helical" evidence="6">
    <location>
        <begin position="17"/>
        <end position="38"/>
    </location>
</feature>
<sequence length="139" mass="15366">MEYASFWQRFAASLVDGFLVVGILFLVVFVLAGVGGVLSPERDTAFLVFILPMYLLVYAYSPFMVGKYGATLGKMAVHIKVVDANGQRPSWGTAILREIVGKLVSGLIPFAIGYLWMLWDSQKQTVHDKIAGTYIVKTK</sequence>
<reference evidence="8 9" key="1">
    <citation type="journal article" date="2016" name="Nat. Commun.">
        <title>Thousands of microbial genomes shed light on interconnected biogeochemical processes in an aquifer system.</title>
        <authorList>
            <person name="Anantharaman K."/>
            <person name="Brown C.T."/>
            <person name="Hug L.A."/>
            <person name="Sharon I."/>
            <person name="Castelle C.J."/>
            <person name="Probst A.J."/>
            <person name="Thomas B.C."/>
            <person name="Singh A."/>
            <person name="Wilkins M.J."/>
            <person name="Karaoz U."/>
            <person name="Brodie E.L."/>
            <person name="Williams K.H."/>
            <person name="Hubbard S.S."/>
            <person name="Banfield J.F."/>
        </authorList>
    </citation>
    <scope>NUCLEOTIDE SEQUENCE [LARGE SCALE GENOMIC DNA]</scope>
</reference>
<protein>
    <recommendedName>
        <fullName evidence="7">RDD domain-containing protein</fullName>
    </recommendedName>
</protein>
<keyword evidence="3 6" id="KW-0812">Transmembrane</keyword>
<feature type="domain" description="RDD" evidence="7">
    <location>
        <begin position="3"/>
        <end position="132"/>
    </location>
</feature>
<feature type="transmembrane region" description="Helical" evidence="6">
    <location>
        <begin position="45"/>
        <end position="65"/>
    </location>
</feature>
<gene>
    <name evidence="8" type="ORF">A2134_02675</name>
</gene>
<evidence type="ECO:0000259" key="7">
    <source>
        <dbReference type="Pfam" id="PF06271"/>
    </source>
</evidence>
<dbReference type="InterPro" id="IPR010432">
    <property type="entry name" value="RDD"/>
</dbReference>
<evidence type="ECO:0000256" key="1">
    <source>
        <dbReference type="ARBA" id="ARBA00004651"/>
    </source>
</evidence>
<dbReference type="Pfam" id="PF06271">
    <property type="entry name" value="RDD"/>
    <property type="match status" value="1"/>
</dbReference>
<keyword evidence="5 6" id="KW-0472">Membrane</keyword>
<evidence type="ECO:0000313" key="8">
    <source>
        <dbReference type="EMBL" id="OGY25758.1"/>
    </source>
</evidence>
<dbReference type="PANTHER" id="PTHR36115">
    <property type="entry name" value="PROLINE-RICH ANTIGEN HOMOLOG-RELATED"/>
    <property type="match status" value="1"/>
</dbReference>
<evidence type="ECO:0000256" key="6">
    <source>
        <dbReference type="SAM" id="Phobius"/>
    </source>
</evidence>
<dbReference type="GO" id="GO:0005886">
    <property type="term" value="C:plasma membrane"/>
    <property type="evidence" value="ECO:0007669"/>
    <property type="project" value="UniProtKB-SubCell"/>
</dbReference>
<evidence type="ECO:0000256" key="3">
    <source>
        <dbReference type="ARBA" id="ARBA00022692"/>
    </source>
</evidence>
<keyword evidence="2" id="KW-1003">Cell membrane</keyword>
<dbReference type="Proteomes" id="UP000178162">
    <property type="component" value="Unassembled WGS sequence"/>
</dbReference>
<dbReference type="AlphaFoldDB" id="A0A1G1WDJ4"/>
<feature type="transmembrane region" description="Helical" evidence="6">
    <location>
        <begin position="99"/>
        <end position="119"/>
    </location>
</feature>
<dbReference type="InterPro" id="IPR051791">
    <property type="entry name" value="Pra-immunoreactive"/>
</dbReference>
<proteinExistence type="predicted"/>
<comment type="subcellular location">
    <subcellularLocation>
        <location evidence="1">Cell membrane</location>
        <topology evidence="1">Multi-pass membrane protein</topology>
    </subcellularLocation>
</comment>
<dbReference type="STRING" id="1802595.A2134_02675"/>
<evidence type="ECO:0000256" key="2">
    <source>
        <dbReference type="ARBA" id="ARBA00022475"/>
    </source>
</evidence>
<evidence type="ECO:0000256" key="5">
    <source>
        <dbReference type="ARBA" id="ARBA00023136"/>
    </source>
</evidence>
<evidence type="ECO:0000313" key="9">
    <source>
        <dbReference type="Proteomes" id="UP000178162"/>
    </source>
</evidence>
<accession>A0A1G1WDJ4</accession>
<name>A0A1G1WDJ4_9BACT</name>
<organism evidence="8 9">
    <name type="scientific">Candidatus Woykebacteria bacterium RBG_16_39_9b</name>
    <dbReference type="NCBI Taxonomy" id="1802595"/>
    <lineage>
        <taxon>Bacteria</taxon>
        <taxon>Candidatus Woykeibacteriota</taxon>
    </lineage>
</organism>
<dbReference type="EMBL" id="MHCR01000010">
    <property type="protein sequence ID" value="OGY25758.1"/>
    <property type="molecule type" value="Genomic_DNA"/>
</dbReference>